<dbReference type="GO" id="GO:0005789">
    <property type="term" value="C:endoplasmic reticulum membrane"/>
    <property type="evidence" value="ECO:0007669"/>
    <property type="project" value="UniProtKB-SubCell"/>
</dbReference>
<gene>
    <name evidence="18" type="ORF">HYPSUDRAFT_38638</name>
</gene>
<feature type="domain" description="Longin" evidence="16">
    <location>
        <begin position="6"/>
        <end position="118"/>
    </location>
</feature>
<feature type="transmembrane region" description="Helical" evidence="15">
    <location>
        <begin position="199"/>
        <end position="217"/>
    </location>
</feature>
<dbReference type="SUPFAM" id="SSF64356">
    <property type="entry name" value="SNARE-like"/>
    <property type="match status" value="1"/>
</dbReference>
<accession>A0A0D2P111</accession>
<dbReference type="OrthoDB" id="1719357at2759"/>
<dbReference type="Proteomes" id="UP000054270">
    <property type="component" value="Unassembled WGS sequence"/>
</dbReference>
<comment type="subcellular location">
    <subcellularLocation>
        <location evidence="1">Endoplasmic reticulum membrane</location>
        <topology evidence="1">Single-pass type IV membrane protein</topology>
    </subcellularLocation>
    <subcellularLocation>
        <location evidence="2">Golgi apparatus membrane</location>
        <topology evidence="2">Single-pass type IV membrane protein</topology>
    </subcellularLocation>
</comment>
<dbReference type="Gene3D" id="3.30.450.50">
    <property type="entry name" value="Longin domain"/>
    <property type="match status" value="1"/>
</dbReference>
<evidence type="ECO:0000256" key="1">
    <source>
        <dbReference type="ARBA" id="ARBA00004163"/>
    </source>
</evidence>
<keyword evidence="5 15" id="KW-0812">Transmembrane</keyword>
<dbReference type="InterPro" id="IPR042855">
    <property type="entry name" value="V_SNARE_CC"/>
</dbReference>
<evidence type="ECO:0000259" key="16">
    <source>
        <dbReference type="PROSITE" id="PS50859"/>
    </source>
</evidence>
<proteinExistence type="inferred from homology"/>
<dbReference type="PROSITE" id="PS50859">
    <property type="entry name" value="LONGIN"/>
    <property type="match status" value="1"/>
</dbReference>
<dbReference type="Gene3D" id="1.20.5.110">
    <property type="match status" value="1"/>
</dbReference>
<evidence type="ECO:0000256" key="12">
    <source>
        <dbReference type="ARBA" id="ARBA00023136"/>
    </source>
</evidence>
<dbReference type="SUPFAM" id="SSF58038">
    <property type="entry name" value="SNARE fusion complex"/>
    <property type="match status" value="1"/>
</dbReference>
<keyword evidence="11 14" id="KW-0175">Coiled coil</keyword>
<dbReference type="GO" id="GO:0000139">
    <property type="term" value="C:Golgi membrane"/>
    <property type="evidence" value="ECO:0007669"/>
    <property type="project" value="UniProtKB-SubCell"/>
</dbReference>
<dbReference type="FunFam" id="3.30.450.50:FF:000007">
    <property type="entry name" value="SNARE complex subunit SEC22"/>
    <property type="match status" value="1"/>
</dbReference>
<protein>
    <recommendedName>
        <fullName evidence="13">Protein transport protein SEC22</fullName>
    </recommendedName>
</protein>
<evidence type="ECO:0000256" key="10">
    <source>
        <dbReference type="ARBA" id="ARBA00023034"/>
    </source>
</evidence>
<evidence type="ECO:0000313" key="18">
    <source>
        <dbReference type="EMBL" id="KJA24579.1"/>
    </source>
</evidence>
<reference evidence="19" key="1">
    <citation type="submission" date="2014-04" db="EMBL/GenBank/DDBJ databases">
        <title>Evolutionary Origins and Diversification of the Mycorrhizal Mutualists.</title>
        <authorList>
            <consortium name="DOE Joint Genome Institute"/>
            <consortium name="Mycorrhizal Genomics Consortium"/>
            <person name="Kohler A."/>
            <person name="Kuo A."/>
            <person name="Nagy L.G."/>
            <person name="Floudas D."/>
            <person name="Copeland A."/>
            <person name="Barry K.W."/>
            <person name="Cichocki N."/>
            <person name="Veneault-Fourrey C."/>
            <person name="LaButti K."/>
            <person name="Lindquist E.A."/>
            <person name="Lipzen A."/>
            <person name="Lundell T."/>
            <person name="Morin E."/>
            <person name="Murat C."/>
            <person name="Riley R."/>
            <person name="Ohm R."/>
            <person name="Sun H."/>
            <person name="Tunlid A."/>
            <person name="Henrissat B."/>
            <person name="Grigoriev I.V."/>
            <person name="Hibbett D.S."/>
            <person name="Martin F."/>
        </authorList>
    </citation>
    <scope>NUCLEOTIDE SEQUENCE [LARGE SCALE GENOMIC DNA]</scope>
    <source>
        <strain evidence="19">FD-334 SS-4</strain>
    </source>
</reference>
<organism evidence="18 19">
    <name type="scientific">Hypholoma sublateritium (strain FD-334 SS-4)</name>
    <dbReference type="NCBI Taxonomy" id="945553"/>
    <lineage>
        <taxon>Eukaryota</taxon>
        <taxon>Fungi</taxon>
        <taxon>Dikarya</taxon>
        <taxon>Basidiomycota</taxon>
        <taxon>Agaricomycotina</taxon>
        <taxon>Agaricomycetes</taxon>
        <taxon>Agaricomycetidae</taxon>
        <taxon>Agaricales</taxon>
        <taxon>Agaricineae</taxon>
        <taxon>Strophariaceae</taxon>
        <taxon>Hypholoma</taxon>
    </lineage>
</organism>
<dbReference type="GO" id="GO:0006888">
    <property type="term" value="P:endoplasmic reticulum to Golgi vesicle-mediated transport"/>
    <property type="evidence" value="ECO:0007669"/>
    <property type="project" value="InterPro"/>
</dbReference>
<comment type="similarity">
    <text evidence="3">Belongs to the synaptobrevin family.</text>
</comment>
<dbReference type="Pfam" id="PF13774">
    <property type="entry name" value="Longin"/>
    <property type="match status" value="1"/>
</dbReference>
<dbReference type="InterPro" id="IPR010908">
    <property type="entry name" value="Longin_dom"/>
</dbReference>
<keyword evidence="9 15" id="KW-1133">Transmembrane helix</keyword>
<dbReference type="PROSITE" id="PS50892">
    <property type="entry name" value="V_SNARE"/>
    <property type="match status" value="1"/>
</dbReference>
<evidence type="ECO:0000313" key="19">
    <source>
        <dbReference type="Proteomes" id="UP000054270"/>
    </source>
</evidence>
<keyword evidence="19" id="KW-1185">Reference proteome</keyword>
<keyword evidence="8" id="KW-0653">Protein transport</keyword>
<evidence type="ECO:0000259" key="17">
    <source>
        <dbReference type="PROSITE" id="PS50892"/>
    </source>
</evidence>
<dbReference type="EMBL" id="KN817536">
    <property type="protein sequence ID" value="KJA24579.1"/>
    <property type="molecule type" value="Genomic_DNA"/>
</dbReference>
<keyword evidence="10" id="KW-0333">Golgi apparatus</keyword>
<evidence type="ECO:0000256" key="11">
    <source>
        <dbReference type="ARBA" id="ARBA00023054"/>
    </source>
</evidence>
<dbReference type="STRING" id="945553.A0A0D2P111"/>
<sequence length="218" mass="25116">MVRSTIIVRASDALPLAASVDDEQTEQTLQEHKQQSKLIFRRITPNAEPRCSIESGPYTLHYLIAENVVFLTIADKSYPRKLAFSYLEELAKEFANTYGPKVETVRKPYAFVGFDTFMSKTARLYRDTRTANAASSNLDKLNDDLHDVTRIMTKNMEELLWRGDSLDRMSQLSTSLKSDSEKYRKAARNINYQAMLRKYAPLGAAAFLIIIVFYWRFF</sequence>
<dbReference type="PANTHER" id="PTHR45837">
    <property type="entry name" value="VESICLE-TRAFFICKING PROTEIN SEC22B"/>
    <property type="match status" value="1"/>
</dbReference>
<evidence type="ECO:0000256" key="3">
    <source>
        <dbReference type="ARBA" id="ARBA00008025"/>
    </source>
</evidence>
<dbReference type="GO" id="GO:0015031">
    <property type="term" value="P:protein transport"/>
    <property type="evidence" value="ECO:0007669"/>
    <property type="project" value="UniProtKB-KW"/>
</dbReference>
<keyword evidence="6" id="KW-0256">Endoplasmic reticulum</keyword>
<dbReference type="GO" id="GO:0005484">
    <property type="term" value="F:SNAP receptor activity"/>
    <property type="evidence" value="ECO:0007669"/>
    <property type="project" value="InterPro"/>
</dbReference>
<dbReference type="InterPro" id="IPR011012">
    <property type="entry name" value="Longin-like_dom_sf"/>
</dbReference>
<name>A0A0D2P111_HYPSF</name>
<dbReference type="InterPro" id="IPR044565">
    <property type="entry name" value="Sec22"/>
</dbReference>
<dbReference type="CDD" id="cd14824">
    <property type="entry name" value="Longin"/>
    <property type="match status" value="1"/>
</dbReference>
<dbReference type="Pfam" id="PF00957">
    <property type="entry name" value="Synaptobrevin"/>
    <property type="match status" value="1"/>
</dbReference>
<dbReference type="CDD" id="cd15866">
    <property type="entry name" value="R-SNARE_SEC22"/>
    <property type="match status" value="1"/>
</dbReference>
<keyword evidence="12 15" id="KW-0472">Membrane</keyword>
<evidence type="ECO:0000256" key="5">
    <source>
        <dbReference type="ARBA" id="ARBA00022692"/>
    </source>
</evidence>
<evidence type="ECO:0000256" key="8">
    <source>
        <dbReference type="ARBA" id="ARBA00022927"/>
    </source>
</evidence>
<evidence type="ECO:0000256" key="6">
    <source>
        <dbReference type="ARBA" id="ARBA00022824"/>
    </source>
</evidence>
<evidence type="ECO:0000256" key="7">
    <source>
        <dbReference type="ARBA" id="ARBA00022892"/>
    </source>
</evidence>
<feature type="domain" description="V-SNARE coiled-coil homology" evidence="17">
    <location>
        <begin position="137"/>
        <end position="197"/>
    </location>
</feature>
<evidence type="ECO:0000256" key="13">
    <source>
        <dbReference type="ARBA" id="ARBA00024249"/>
    </source>
</evidence>
<dbReference type="SMART" id="SM01270">
    <property type="entry name" value="Longin"/>
    <property type="match status" value="1"/>
</dbReference>
<keyword evidence="4" id="KW-0813">Transport</keyword>
<dbReference type="AlphaFoldDB" id="A0A0D2P111"/>
<keyword evidence="7" id="KW-0931">ER-Golgi transport</keyword>
<evidence type="ECO:0000256" key="15">
    <source>
        <dbReference type="SAM" id="Phobius"/>
    </source>
</evidence>
<evidence type="ECO:0000256" key="14">
    <source>
        <dbReference type="PROSITE-ProRule" id="PRU00290"/>
    </source>
</evidence>
<dbReference type="OMA" id="FIYWRFF"/>
<evidence type="ECO:0000256" key="9">
    <source>
        <dbReference type="ARBA" id="ARBA00022989"/>
    </source>
</evidence>
<evidence type="ECO:0000256" key="2">
    <source>
        <dbReference type="ARBA" id="ARBA00004409"/>
    </source>
</evidence>
<dbReference type="GO" id="GO:0006890">
    <property type="term" value="P:retrograde vesicle-mediated transport, Golgi to endoplasmic reticulum"/>
    <property type="evidence" value="ECO:0007669"/>
    <property type="project" value="InterPro"/>
</dbReference>
<evidence type="ECO:0000256" key="4">
    <source>
        <dbReference type="ARBA" id="ARBA00022448"/>
    </source>
</evidence>